<proteinExistence type="inferred from homology"/>
<organism evidence="5 6">
    <name type="scientific">Saitoella complicata (strain BCRC 22490 / CBS 7301 / JCM 7358 / NBRC 10748 / NRRL Y-17804)</name>
    <dbReference type="NCBI Taxonomy" id="698492"/>
    <lineage>
        <taxon>Eukaryota</taxon>
        <taxon>Fungi</taxon>
        <taxon>Dikarya</taxon>
        <taxon>Ascomycota</taxon>
        <taxon>Taphrinomycotina</taxon>
        <taxon>Taphrinomycotina incertae sedis</taxon>
        <taxon>Saitoella</taxon>
    </lineage>
</organism>
<feature type="region of interest" description="Disordered" evidence="4">
    <location>
        <begin position="24"/>
        <end position="63"/>
    </location>
</feature>
<dbReference type="AlphaFoldDB" id="A0A0E9NJL1"/>
<dbReference type="GO" id="GO:1990904">
    <property type="term" value="C:ribonucleoprotein complex"/>
    <property type="evidence" value="ECO:0007669"/>
    <property type="project" value="UniProtKB-KW"/>
</dbReference>
<accession>A0A0E9NJL1</accession>
<dbReference type="InterPro" id="IPR001971">
    <property type="entry name" value="Ribosomal_uS11"/>
</dbReference>
<evidence type="ECO:0000256" key="1">
    <source>
        <dbReference type="ARBA" id="ARBA00006194"/>
    </source>
</evidence>
<dbReference type="HAMAP" id="MF_01310">
    <property type="entry name" value="Ribosomal_uS11"/>
    <property type="match status" value="1"/>
</dbReference>
<dbReference type="OMA" id="NTHITIA"/>
<comment type="caution">
    <text evidence="5">The sequence shown here is derived from an EMBL/GenBank/DDBJ whole genome shotgun (WGS) entry which is preliminary data.</text>
</comment>
<dbReference type="STRING" id="698492.A0A0E9NJL1"/>
<dbReference type="SUPFAM" id="SSF53137">
    <property type="entry name" value="Translational machinery components"/>
    <property type="match status" value="1"/>
</dbReference>
<dbReference type="Pfam" id="PF00411">
    <property type="entry name" value="Ribosomal_S11"/>
    <property type="match status" value="1"/>
</dbReference>
<dbReference type="PANTHER" id="PTHR11759">
    <property type="entry name" value="40S RIBOSOMAL PROTEIN S14/30S RIBOSOMAL PROTEIN S11"/>
    <property type="match status" value="1"/>
</dbReference>
<dbReference type="EMBL" id="BACD03000029">
    <property type="protein sequence ID" value="GAO50067.1"/>
    <property type="molecule type" value="Genomic_DNA"/>
</dbReference>
<evidence type="ECO:0008006" key="7">
    <source>
        <dbReference type="Google" id="ProtNLM"/>
    </source>
</evidence>
<dbReference type="Proteomes" id="UP000033140">
    <property type="component" value="Unassembled WGS sequence"/>
</dbReference>
<dbReference type="Gene3D" id="3.30.420.80">
    <property type="entry name" value="Ribosomal protein S11"/>
    <property type="match status" value="1"/>
</dbReference>
<sequence>MSVLRSLRSLTGLSSVRTAGIRSYATRGSKSEASGSLADLSEQLAAAGEAGAETDPKPEAPAPLAKPFMAHMLEAKASGELKTKSAREKILSGNANVLNPFNRDEIYRLRVHCSKNNTIVTLTLNHEPVGGCSASSGSAGFKKHKRGEYEAAYQAVMKVFASMRERQVRPQHLEIVLKGLGQGREAATRILTGNEARDFRSAIKAVADLTPIRFGGCRPPARRRI</sequence>
<evidence type="ECO:0000256" key="3">
    <source>
        <dbReference type="ARBA" id="ARBA00023274"/>
    </source>
</evidence>
<gene>
    <name evidence="5" type="ORF">G7K_4202-t1</name>
</gene>
<reference evidence="5 6" key="1">
    <citation type="journal article" date="2011" name="J. Gen. Appl. Microbiol.">
        <title>Draft genome sequencing of the enigmatic yeast Saitoella complicata.</title>
        <authorList>
            <person name="Nishida H."/>
            <person name="Hamamoto M."/>
            <person name="Sugiyama J."/>
        </authorList>
    </citation>
    <scope>NUCLEOTIDE SEQUENCE [LARGE SCALE GENOMIC DNA]</scope>
    <source>
        <strain evidence="5 6">NRRL Y-17804</strain>
    </source>
</reference>
<evidence type="ECO:0000313" key="5">
    <source>
        <dbReference type="EMBL" id="GAO50067.1"/>
    </source>
</evidence>
<keyword evidence="6" id="KW-1185">Reference proteome</keyword>
<evidence type="ECO:0000313" key="6">
    <source>
        <dbReference type="Proteomes" id="UP000033140"/>
    </source>
</evidence>
<protein>
    <recommendedName>
        <fullName evidence="7">Ribosomal protein S11</fullName>
    </recommendedName>
</protein>
<reference evidence="5 6" key="2">
    <citation type="journal article" date="2014" name="J. Gen. Appl. Microbiol.">
        <title>The early diverging ascomycetous budding yeast Saitoella complicata has three histone deacetylases belonging to the Clr6, Hos2, and Rpd3 lineages.</title>
        <authorList>
            <person name="Nishida H."/>
            <person name="Matsumoto T."/>
            <person name="Kondo S."/>
            <person name="Hamamoto M."/>
            <person name="Yoshikawa H."/>
        </authorList>
    </citation>
    <scope>NUCLEOTIDE SEQUENCE [LARGE SCALE GENOMIC DNA]</scope>
    <source>
        <strain evidence="5 6">NRRL Y-17804</strain>
    </source>
</reference>
<evidence type="ECO:0000256" key="2">
    <source>
        <dbReference type="ARBA" id="ARBA00022980"/>
    </source>
</evidence>
<keyword evidence="3" id="KW-0687">Ribonucleoprotein</keyword>
<dbReference type="GO" id="GO:0003735">
    <property type="term" value="F:structural constituent of ribosome"/>
    <property type="evidence" value="ECO:0007669"/>
    <property type="project" value="InterPro"/>
</dbReference>
<keyword evidence="2" id="KW-0689">Ribosomal protein</keyword>
<dbReference type="InterPro" id="IPR036967">
    <property type="entry name" value="Ribosomal_uS11_sf"/>
</dbReference>
<reference evidence="5 6" key="3">
    <citation type="journal article" date="2015" name="Genome Announc.">
        <title>Draft Genome Sequence of the Archiascomycetous Yeast Saitoella complicata.</title>
        <authorList>
            <person name="Yamauchi K."/>
            <person name="Kondo S."/>
            <person name="Hamamoto M."/>
            <person name="Takahashi Y."/>
            <person name="Ogura Y."/>
            <person name="Hayashi T."/>
            <person name="Nishida H."/>
        </authorList>
    </citation>
    <scope>NUCLEOTIDE SEQUENCE [LARGE SCALE GENOMIC DNA]</scope>
    <source>
        <strain evidence="5 6">NRRL Y-17804</strain>
    </source>
</reference>
<evidence type="ECO:0000256" key="4">
    <source>
        <dbReference type="SAM" id="MobiDB-lite"/>
    </source>
</evidence>
<comment type="similarity">
    <text evidence="1">Belongs to the universal ribosomal protein uS11 family.</text>
</comment>
<dbReference type="GO" id="GO:0006412">
    <property type="term" value="P:translation"/>
    <property type="evidence" value="ECO:0007669"/>
    <property type="project" value="InterPro"/>
</dbReference>
<name>A0A0E9NJL1_SAICN</name>
<dbReference type="GO" id="GO:0005840">
    <property type="term" value="C:ribosome"/>
    <property type="evidence" value="ECO:0007669"/>
    <property type="project" value="UniProtKB-KW"/>
</dbReference>